<dbReference type="CDD" id="cd24077">
    <property type="entry name" value="ASKHA_ATPase_ROK_SaXylR-like"/>
    <property type="match status" value="1"/>
</dbReference>
<name>A0ABS6TB31_9ENTE</name>
<gene>
    <name evidence="2" type="ORF">KUA55_05380</name>
</gene>
<dbReference type="Proteomes" id="UP000774130">
    <property type="component" value="Unassembled WGS sequence"/>
</dbReference>
<dbReference type="PROSITE" id="PS01125">
    <property type="entry name" value="ROK"/>
    <property type="match status" value="1"/>
</dbReference>
<evidence type="ECO:0000256" key="1">
    <source>
        <dbReference type="ARBA" id="ARBA00006479"/>
    </source>
</evidence>
<accession>A0ABS6TB31</accession>
<dbReference type="PANTHER" id="PTHR18964">
    <property type="entry name" value="ROK (REPRESSOR, ORF, KINASE) FAMILY"/>
    <property type="match status" value="1"/>
</dbReference>
<dbReference type="PANTHER" id="PTHR18964:SF149">
    <property type="entry name" value="BIFUNCTIONAL UDP-N-ACETYLGLUCOSAMINE 2-EPIMERASE_N-ACETYLMANNOSAMINE KINASE"/>
    <property type="match status" value="1"/>
</dbReference>
<protein>
    <submittedName>
        <fullName evidence="2">ROK family transcriptional regulator</fullName>
    </submittedName>
</protein>
<reference evidence="2 3" key="1">
    <citation type="submission" date="2021-06" db="EMBL/GenBank/DDBJ databases">
        <title>Enterococcus alishanensis sp. nov., a novel lactic acid bacterium isolated from fresh coffee beans.</title>
        <authorList>
            <person name="Chen Y.-S."/>
        </authorList>
    </citation>
    <scope>NUCLEOTIDE SEQUENCE [LARGE SCALE GENOMIC DNA]</scope>
    <source>
        <strain evidence="2 3">ALS3</strain>
    </source>
</reference>
<evidence type="ECO:0000313" key="3">
    <source>
        <dbReference type="Proteomes" id="UP000774130"/>
    </source>
</evidence>
<dbReference type="InterPro" id="IPR049874">
    <property type="entry name" value="ROK_cs"/>
</dbReference>
<dbReference type="EMBL" id="JAHUZB010000002">
    <property type="protein sequence ID" value="MBV7390104.1"/>
    <property type="molecule type" value="Genomic_DNA"/>
</dbReference>
<dbReference type="RefSeq" id="WP_218325157.1">
    <property type="nucleotide sequence ID" value="NZ_JAHUZB010000002.1"/>
</dbReference>
<proteinExistence type="inferred from homology"/>
<dbReference type="Pfam" id="PF13412">
    <property type="entry name" value="HTH_24"/>
    <property type="match status" value="1"/>
</dbReference>
<evidence type="ECO:0000313" key="2">
    <source>
        <dbReference type="EMBL" id="MBV7390104.1"/>
    </source>
</evidence>
<comment type="caution">
    <text evidence="2">The sequence shown here is derived from an EMBL/GenBank/DDBJ whole genome shotgun (WGS) entry which is preliminary data.</text>
</comment>
<sequence length="386" mass="43164">MISSKYTIREQNEANILNYIIKNKKISRASLSEISALNKASVSSITKKLIDEHLIHEVGTGEASTLGGRKPILLTFNKKSALLIAIDLGFNYVDAILTYVDGSEVGRVQRKNLLVTSENIQTIIDEIVVQFEANLPKTPHGIVGMTIGIQGQVFKNKLIFTPYYDLSNIDLYDILNSKYSFPIYIENEANLSALGEYTFSSDFESLISISLHRGIGAGIVKRGRLEVGNNGNAGEIGHMILFPEGRQCPCGNRGCFDQYCSTKKIYDETKEIKNLDIVNSEIMKDLYDSNDEEVRLLVQKYASLLAVGVNNVIMMYAPQLVIFNSALTKKIPDMITLINEHLTNRFSKNIKIINSPIEWNPVLYGGVAYAAQHFLNIEELKLIELE</sequence>
<comment type="similarity">
    <text evidence="1">Belongs to the ROK (NagC/XylR) family.</text>
</comment>
<organism evidence="2 3">
    <name type="scientific">Enterococcus alishanensis</name>
    <dbReference type="NCBI Taxonomy" id="1303817"/>
    <lineage>
        <taxon>Bacteria</taxon>
        <taxon>Bacillati</taxon>
        <taxon>Bacillota</taxon>
        <taxon>Bacilli</taxon>
        <taxon>Lactobacillales</taxon>
        <taxon>Enterococcaceae</taxon>
        <taxon>Enterococcus</taxon>
    </lineage>
</organism>
<dbReference type="Pfam" id="PF00480">
    <property type="entry name" value="ROK"/>
    <property type="match status" value="1"/>
</dbReference>
<dbReference type="InterPro" id="IPR000600">
    <property type="entry name" value="ROK"/>
</dbReference>
<keyword evidence="3" id="KW-1185">Reference proteome</keyword>